<keyword evidence="4" id="KW-1185">Reference proteome</keyword>
<evidence type="ECO:0000313" key="4">
    <source>
        <dbReference type="Proteomes" id="UP000634136"/>
    </source>
</evidence>
<organism evidence="3 4">
    <name type="scientific">Senna tora</name>
    <dbReference type="NCBI Taxonomy" id="362788"/>
    <lineage>
        <taxon>Eukaryota</taxon>
        <taxon>Viridiplantae</taxon>
        <taxon>Streptophyta</taxon>
        <taxon>Embryophyta</taxon>
        <taxon>Tracheophyta</taxon>
        <taxon>Spermatophyta</taxon>
        <taxon>Magnoliopsida</taxon>
        <taxon>eudicotyledons</taxon>
        <taxon>Gunneridae</taxon>
        <taxon>Pentapetalae</taxon>
        <taxon>rosids</taxon>
        <taxon>fabids</taxon>
        <taxon>Fabales</taxon>
        <taxon>Fabaceae</taxon>
        <taxon>Caesalpinioideae</taxon>
        <taxon>Cassia clade</taxon>
        <taxon>Senna</taxon>
    </lineage>
</organism>
<dbReference type="AlphaFoldDB" id="A0A834W3H7"/>
<name>A0A834W3H7_9FABA</name>
<evidence type="ECO:0000256" key="1">
    <source>
        <dbReference type="SAM" id="MobiDB-lite"/>
    </source>
</evidence>
<sequence>MAMPKLLASLLLALIAISMLHTVLMMVKEVTSMKIIRDQIMDPEVSISTNAPHNARGGARRPNTRSHACSSVTSAAGNACVCPRGIMGIKPFALATTTGRPRKEDPNALEA</sequence>
<feature type="region of interest" description="Disordered" evidence="1">
    <location>
        <begin position="47"/>
        <end position="66"/>
    </location>
</feature>
<feature type="signal peptide" evidence="2">
    <location>
        <begin position="1"/>
        <end position="25"/>
    </location>
</feature>
<dbReference type="OrthoDB" id="1915803at2759"/>
<keyword evidence="2" id="KW-0732">Signal</keyword>
<evidence type="ECO:0000256" key="2">
    <source>
        <dbReference type="SAM" id="SignalP"/>
    </source>
</evidence>
<proteinExistence type="predicted"/>
<protein>
    <submittedName>
        <fullName evidence="3">Uncharacterized protein</fullName>
    </submittedName>
</protein>
<dbReference type="Proteomes" id="UP000634136">
    <property type="component" value="Unassembled WGS sequence"/>
</dbReference>
<evidence type="ECO:0000313" key="3">
    <source>
        <dbReference type="EMBL" id="KAF7802984.1"/>
    </source>
</evidence>
<reference evidence="3" key="1">
    <citation type="submission" date="2020-09" db="EMBL/GenBank/DDBJ databases">
        <title>Genome-Enabled Discovery of Anthraquinone Biosynthesis in Senna tora.</title>
        <authorList>
            <person name="Kang S.-H."/>
            <person name="Pandey R.P."/>
            <person name="Lee C.-M."/>
            <person name="Sim J.-S."/>
            <person name="Jeong J.-T."/>
            <person name="Choi B.-S."/>
            <person name="Jung M."/>
            <person name="Ginzburg D."/>
            <person name="Zhao K."/>
            <person name="Won S.Y."/>
            <person name="Oh T.-J."/>
            <person name="Yu Y."/>
            <person name="Kim N.-H."/>
            <person name="Lee O.R."/>
            <person name="Lee T.-H."/>
            <person name="Bashyal P."/>
            <person name="Kim T.-S."/>
            <person name="Lee W.-H."/>
            <person name="Kawkins C."/>
            <person name="Kim C.-K."/>
            <person name="Kim J.S."/>
            <person name="Ahn B.O."/>
            <person name="Rhee S.Y."/>
            <person name="Sohng J.K."/>
        </authorList>
    </citation>
    <scope>NUCLEOTIDE SEQUENCE</scope>
    <source>
        <tissue evidence="3">Leaf</tissue>
    </source>
</reference>
<gene>
    <name evidence="3" type="ORF">G2W53_042095</name>
</gene>
<accession>A0A834W3H7</accession>
<comment type="caution">
    <text evidence="3">The sequence shown here is derived from an EMBL/GenBank/DDBJ whole genome shotgun (WGS) entry which is preliminary data.</text>
</comment>
<feature type="chain" id="PRO_5032694897" evidence="2">
    <location>
        <begin position="26"/>
        <end position="111"/>
    </location>
</feature>
<dbReference type="EMBL" id="JAAIUW010000013">
    <property type="protein sequence ID" value="KAF7802984.1"/>
    <property type="molecule type" value="Genomic_DNA"/>
</dbReference>